<evidence type="ECO:0000313" key="2">
    <source>
        <dbReference type="EMBL" id="EOA93676.1"/>
    </source>
</evidence>
<name>R0J9M4_ANAPL</name>
<reference evidence="3" key="1">
    <citation type="journal article" date="2013" name="Nat. Genet.">
        <title>The duck genome and transcriptome provide insight into an avian influenza virus reservoir species.</title>
        <authorList>
            <person name="Huang Y."/>
            <person name="Li Y."/>
            <person name="Burt D.W."/>
            <person name="Chen H."/>
            <person name="Zhang Y."/>
            <person name="Qian W."/>
            <person name="Kim H."/>
            <person name="Gan S."/>
            <person name="Zhao Y."/>
            <person name="Li J."/>
            <person name="Yi K."/>
            <person name="Feng H."/>
            <person name="Zhu P."/>
            <person name="Li B."/>
            <person name="Liu Q."/>
            <person name="Fairley S."/>
            <person name="Magor K.E."/>
            <person name="Du Z."/>
            <person name="Hu X."/>
            <person name="Goodman L."/>
            <person name="Tafer H."/>
            <person name="Vignal A."/>
            <person name="Lee T."/>
            <person name="Kim K.W."/>
            <person name="Sheng Z."/>
            <person name="An Y."/>
            <person name="Searle S."/>
            <person name="Herrero J."/>
            <person name="Groenen M.A."/>
            <person name="Crooijmans R.P."/>
            <person name="Faraut T."/>
            <person name="Cai Q."/>
            <person name="Webster R.G."/>
            <person name="Aldridge J.R."/>
            <person name="Warren W.C."/>
            <person name="Bartschat S."/>
            <person name="Kehr S."/>
            <person name="Marz M."/>
            <person name="Stadler P.F."/>
            <person name="Smith J."/>
            <person name="Kraus R.H."/>
            <person name="Zhao Y."/>
            <person name="Ren L."/>
            <person name="Fei J."/>
            <person name="Morisson M."/>
            <person name="Kaiser P."/>
            <person name="Griffin D.K."/>
            <person name="Rao M."/>
            <person name="Pitel F."/>
            <person name="Wang J."/>
            <person name="Li N."/>
        </authorList>
    </citation>
    <scope>NUCLEOTIDE SEQUENCE [LARGE SCALE GENOMIC DNA]</scope>
</reference>
<accession>R0J9M4</accession>
<evidence type="ECO:0000256" key="1">
    <source>
        <dbReference type="SAM" id="MobiDB-lite"/>
    </source>
</evidence>
<protein>
    <submittedName>
        <fullName evidence="2">Uncharacterized protein</fullName>
    </submittedName>
</protein>
<dbReference type="Proteomes" id="UP000296049">
    <property type="component" value="Unassembled WGS sequence"/>
</dbReference>
<gene>
    <name evidence="2" type="ORF">Anapl_17409</name>
</gene>
<proteinExistence type="predicted"/>
<sequence>MAARCTRHVGDKELGDKDKDKEPQVATGEGAPRAGGPEEADAGELPDAAGGSQRLSDPPGSAWIGMGKAACRKSPGQLESPKFFLPALFLLLLFFCSHGKELPGQSGAKTPTVVGLERTGASQKASPWGPRH</sequence>
<feature type="region of interest" description="Disordered" evidence="1">
    <location>
        <begin position="1"/>
        <end position="75"/>
    </location>
</feature>
<evidence type="ECO:0000313" key="3">
    <source>
        <dbReference type="Proteomes" id="UP000296049"/>
    </source>
</evidence>
<organism evidence="2 3">
    <name type="scientific">Anas platyrhynchos</name>
    <name type="common">Mallard</name>
    <name type="synonym">Anas boschas</name>
    <dbReference type="NCBI Taxonomy" id="8839"/>
    <lineage>
        <taxon>Eukaryota</taxon>
        <taxon>Metazoa</taxon>
        <taxon>Chordata</taxon>
        <taxon>Craniata</taxon>
        <taxon>Vertebrata</taxon>
        <taxon>Euteleostomi</taxon>
        <taxon>Archelosauria</taxon>
        <taxon>Archosauria</taxon>
        <taxon>Dinosauria</taxon>
        <taxon>Saurischia</taxon>
        <taxon>Theropoda</taxon>
        <taxon>Coelurosauria</taxon>
        <taxon>Aves</taxon>
        <taxon>Neognathae</taxon>
        <taxon>Galloanserae</taxon>
        <taxon>Anseriformes</taxon>
        <taxon>Anatidae</taxon>
        <taxon>Anatinae</taxon>
        <taxon>Anas</taxon>
    </lineage>
</organism>
<keyword evidence="3" id="KW-1185">Reference proteome</keyword>
<feature type="compositionally biased region" description="Basic and acidic residues" evidence="1">
    <location>
        <begin position="8"/>
        <end position="23"/>
    </location>
</feature>
<dbReference type="EMBL" id="KB745728">
    <property type="protein sequence ID" value="EOA93676.1"/>
    <property type="molecule type" value="Genomic_DNA"/>
</dbReference>
<feature type="compositionally biased region" description="Low complexity" evidence="1">
    <location>
        <begin position="26"/>
        <end position="37"/>
    </location>
</feature>
<dbReference type="AlphaFoldDB" id="R0J9M4"/>